<dbReference type="PANTHER" id="PTHR13252:SF9">
    <property type="entry name" value="F-BOX ONLY PROTEIN 28"/>
    <property type="match status" value="1"/>
</dbReference>
<evidence type="ECO:0000256" key="1">
    <source>
        <dbReference type="SAM" id="MobiDB-lite"/>
    </source>
</evidence>
<sequence length="420" mass="46927">MPRKTTDRNNCIYINHQIMLWQIDLDLRRLHAVYSEYLETGRCYFIPGKLLDRIYAALNYLGKCNTNPRVNMTELENLTIMATEHFQEHILPVIRYRKTDRYLTYDLLDDSFDQFIVDINTSAVFSADEQPRFGFSADERRTTTYSGRSDCANENSGGGDSAANSTENNHPPGEYAARDSTDRYSTVKNNMAESQAGKCDVSKLNAADSRTPGCSWMNEPTPKHNILKTHFSDVQKLVNDIQYLKTSLGHQSQQIGAQDSKLKNQASQINEQKAKLFKMEATLAENDRKYALLNKGLEILCNNYTKLSHTSDTTNTTSKASVPGSINLVEGSCDNETTSGNINETSGVSDMHGQLEKLSPEVHVQGGDGLNLLKNNQKLKEETDEKAGPSQTTHDKSACPSLKGVKRIKTLEESDESASE</sequence>
<keyword evidence="3" id="KW-1185">Reference proteome</keyword>
<dbReference type="PANTHER" id="PTHR13252">
    <property type="entry name" value="F-BOX ONLY PROTEIN 28"/>
    <property type="match status" value="1"/>
</dbReference>
<accession>A0AAN9Z1X2</accession>
<dbReference type="AlphaFoldDB" id="A0AAN9Z1X2"/>
<organism evidence="2 3">
    <name type="scientific">Gryllus longicercus</name>
    <dbReference type="NCBI Taxonomy" id="2509291"/>
    <lineage>
        <taxon>Eukaryota</taxon>
        <taxon>Metazoa</taxon>
        <taxon>Ecdysozoa</taxon>
        <taxon>Arthropoda</taxon>
        <taxon>Hexapoda</taxon>
        <taxon>Insecta</taxon>
        <taxon>Pterygota</taxon>
        <taxon>Neoptera</taxon>
        <taxon>Polyneoptera</taxon>
        <taxon>Orthoptera</taxon>
        <taxon>Ensifera</taxon>
        <taxon>Gryllidea</taxon>
        <taxon>Grylloidea</taxon>
        <taxon>Gryllidae</taxon>
        <taxon>Gryllinae</taxon>
        <taxon>Gryllus</taxon>
    </lineage>
</organism>
<comment type="caution">
    <text evidence="2">The sequence shown here is derived from an EMBL/GenBank/DDBJ whole genome shotgun (WGS) entry which is preliminary data.</text>
</comment>
<gene>
    <name evidence="2" type="ORF">R5R35_006564</name>
</gene>
<feature type="compositionally biased region" description="Basic and acidic residues" evidence="1">
    <location>
        <begin position="378"/>
        <end position="397"/>
    </location>
</feature>
<evidence type="ECO:0000313" key="3">
    <source>
        <dbReference type="Proteomes" id="UP001378592"/>
    </source>
</evidence>
<reference evidence="2 3" key="1">
    <citation type="submission" date="2024-03" db="EMBL/GenBank/DDBJ databases">
        <title>The genome assembly and annotation of the cricket Gryllus longicercus Weissman &amp; Gray.</title>
        <authorList>
            <person name="Szrajer S."/>
            <person name="Gray D."/>
            <person name="Ylla G."/>
        </authorList>
    </citation>
    <scope>NUCLEOTIDE SEQUENCE [LARGE SCALE GENOMIC DNA]</scope>
    <source>
        <strain evidence="2">DAG 2021-001</strain>
        <tissue evidence="2">Whole body minus gut</tissue>
    </source>
</reference>
<feature type="compositionally biased region" description="Polar residues" evidence="1">
    <location>
        <begin position="144"/>
        <end position="155"/>
    </location>
</feature>
<dbReference type="InterPro" id="IPR039719">
    <property type="entry name" value="FBXO28"/>
</dbReference>
<dbReference type="EMBL" id="JAZDUA010000308">
    <property type="protein sequence ID" value="KAK7861646.1"/>
    <property type="molecule type" value="Genomic_DNA"/>
</dbReference>
<dbReference type="Proteomes" id="UP001378592">
    <property type="component" value="Unassembled WGS sequence"/>
</dbReference>
<protein>
    <submittedName>
        <fullName evidence="2">Uncharacterized protein</fullName>
    </submittedName>
</protein>
<evidence type="ECO:0000313" key="2">
    <source>
        <dbReference type="EMBL" id="KAK7861646.1"/>
    </source>
</evidence>
<feature type="region of interest" description="Disordered" evidence="1">
    <location>
        <begin position="144"/>
        <end position="181"/>
    </location>
</feature>
<feature type="region of interest" description="Disordered" evidence="1">
    <location>
        <begin position="378"/>
        <end position="420"/>
    </location>
</feature>
<dbReference type="GO" id="GO:0000209">
    <property type="term" value="P:protein polyubiquitination"/>
    <property type="evidence" value="ECO:0007669"/>
    <property type="project" value="TreeGrafter"/>
</dbReference>
<name>A0AAN9Z1X2_9ORTH</name>
<proteinExistence type="predicted"/>